<dbReference type="InterPro" id="IPR037401">
    <property type="entry name" value="SnoaL-like"/>
</dbReference>
<evidence type="ECO:0000259" key="1">
    <source>
        <dbReference type="Pfam" id="PF13577"/>
    </source>
</evidence>
<comment type="caution">
    <text evidence="2">The sequence shown here is derived from an EMBL/GenBank/DDBJ whole genome shotgun (WGS) entry which is preliminary data.</text>
</comment>
<feature type="domain" description="SnoaL-like" evidence="1">
    <location>
        <begin position="5"/>
        <end position="122"/>
    </location>
</feature>
<keyword evidence="3" id="KW-1185">Reference proteome</keyword>
<dbReference type="SUPFAM" id="SSF54427">
    <property type="entry name" value="NTF2-like"/>
    <property type="match status" value="1"/>
</dbReference>
<organism evidence="2 3">
    <name type="scientific">Novosphingobium rhizovicinum</name>
    <dbReference type="NCBI Taxonomy" id="3228928"/>
    <lineage>
        <taxon>Bacteria</taxon>
        <taxon>Pseudomonadati</taxon>
        <taxon>Pseudomonadota</taxon>
        <taxon>Alphaproteobacteria</taxon>
        <taxon>Sphingomonadales</taxon>
        <taxon>Sphingomonadaceae</taxon>
        <taxon>Novosphingobium</taxon>
    </lineage>
</organism>
<dbReference type="RefSeq" id="WP_367774454.1">
    <property type="nucleotide sequence ID" value="NZ_JBFNXR010000050.1"/>
</dbReference>
<evidence type="ECO:0000313" key="3">
    <source>
        <dbReference type="Proteomes" id="UP001556118"/>
    </source>
</evidence>
<name>A0ABV3RDG4_9SPHN</name>
<protein>
    <submittedName>
        <fullName evidence="2">Nuclear transport factor 2 family protein</fullName>
    </submittedName>
</protein>
<gene>
    <name evidence="2" type="ORF">ABUH87_13475</name>
</gene>
<dbReference type="Gene3D" id="3.10.450.50">
    <property type="match status" value="1"/>
</dbReference>
<sequence length="148" mass="17192">MTQFATAEAPIRQLYAHYADAVWRKDVDAIGQCFTPDAEWRIEGMVLRGRSEIMTELDRSLKGVERTLVNFRTPQLELTGHRRGSGRVYVTEQYAWRTGPATMTVGRYYEYYTDCGDRWRISWRLVQVLYSGPTDMTGTFYEQASMLP</sequence>
<dbReference type="Pfam" id="PF13577">
    <property type="entry name" value="SnoaL_4"/>
    <property type="match status" value="1"/>
</dbReference>
<dbReference type="Proteomes" id="UP001556118">
    <property type="component" value="Unassembled WGS sequence"/>
</dbReference>
<accession>A0ABV3RDG4</accession>
<reference evidence="2 3" key="1">
    <citation type="submission" date="2024-06" db="EMBL/GenBank/DDBJ databases">
        <title>Novosphingobium rhizovicinus M1R2S20.</title>
        <authorList>
            <person name="Sun J.-Q."/>
        </authorList>
    </citation>
    <scope>NUCLEOTIDE SEQUENCE [LARGE SCALE GENOMIC DNA]</scope>
    <source>
        <strain evidence="2 3">M1R2S20</strain>
    </source>
</reference>
<dbReference type="InterPro" id="IPR032710">
    <property type="entry name" value="NTF2-like_dom_sf"/>
</dbReference>
<proteinExistence type="predicted"/>
<dbReference type="EMBL" id="JBFNXR010000050">
    <property type="protein sequence ID" value="MEW9856146.1"/>
    <property type="molecule type" value="Genomic_DNA"/>
</dbReference>
<evidence type="ECO:0000313" key="2">
    <source>
        <dbReference type="EMBL" id="MEW9856146.1"/>
    </source>
</evidence>